<proteinExistence type="inferred from homology"/>
<dbReference type="InterPro" id="IPR036291">
    <property type="entry name" value="NAD(P)-bd_dom_sf"/>
</dbReference>
<dbReference type="GO" id="GO:0004616">
    <property type="term" value="F:phosphogluconate dehydrogenase (decarboxylating) activity"/>
    <property type="evidence" value="ECO:0007669"/>
    <property type="project" value="UniProtKB-EC"/>
</dbReference>
<dbReference type="InterPro" id="IPR008927">
    <property type="entry name" value="6-PGluconate_DH-like_C_sf"/>
</dbReference>
<evidence type="ECO:0000256" key="10">
    <source>
        <dbReference type="ARBA" id="ARBA00048640"/>
    </source>
</evidence>
<comment type="subunit">
    <text evidence="4">Homodimer.</text>
</comment>
<dbReference type="PANTHER" id="PTHR11811">
    <property type="entry name" value="6-PHOSPHOGLUCONATE DEHYDROGENASE"/>
    <property type="match status" value="1"/>
</dbReference>
<evidence type="ECO:0000256" key="2">
    <source>
        <dbReference type="ARBA" id="ARBA00004874"/>
    </source>
</evidence>
<keyword evidence="9" id="KW-0570">Pentose shunt</keyword>
<name>A0A975IFH0_9SPIR</name>
<evidence type="ECO:0000256" key="6">
    <source>
        <dbReference type="ARBA" id="ARBA00022857"/>
    </source>
</evidence>
<gene>
    <name evidence="12" type="ORF">HRQ91_10890</name>
</gene>
<dbReference type="Gene3D" id="1.10.1040.10">
    <property type="entry name" value="N-(1-d-carboxylethyl)-l-norvaline Dehydrogenase, domain 2"/>
    <property type="match status" value="1"/>
</dbReference>
<comment type="function">
    <text evidence="1">Catalyzes the oxidative decarboxylation of 6-phosphogluconate to ribulose 5-phosphate and CO(2), with concomitant reduction of NADP to NADPH.</text>
</comment>
<evidence type="ECO:0000256" key="1">
    <source>
        <dbReference type="ARBA" id="ARBA00002526"/>
    </source>
</evidence>
<feature type="domain" description="6-phosphogluconate dehydrogenase C-terminal" evidence="11">
    <location>
        <begin position="86"/>
        <end position="325"/>
    </location>
</feature>
<evidence type="ECO:0000256" key="3">
    <source>
        <dbReference type="ARBA" id="ARBA00008419"/>
    </source>
</evidence>
<evidence type="ECO:0000256" key="5">
    <source>
        <dbReference type="ARBA" id="ARBA00013011"/>
    </source>
</evidence>
<evidence type="ECO:0000256" key="9">
    <source>
        <dbReference type="ARBA" id="ARBA00023126"/>
    </source>
</evidence>
<evidence type="ECO:0000313" key="13">
    <source>
        <dbReference type="Proteomes" id="UP000671908"/>
    </source>
</evidence>
<dbReference type="GO" id="GO:0019521">
    <property type="term" value="P:D-gluconate metabolic process"/>
    <property type="evidence" value="ECO:0007669"/>
    <property type="project" value="UniProtKB-KW"/>
</dbReference>
<dbReference type="Pfam" id="PF00393">
    <property type="entry name" value="6PGD"/>
    <property type="match status" value="1"/>
</dbReference>
<dbReference type="KEGG" id="tpav:HRQ91_10890"/>
<organism evidence="12 13">
    <name type="scientific">Treponema parvum</name>
    <dbReference type="NCBI Taxonomy" id="138851"/>
    <lineage>
        <taxon>Bacteria</taxon>
        <taxon>Pseudomonadati</taxon>
        <taxon>Spirochaetota</taxon>
        <taxon>Spirochaetia</taxon>
        <taxon>Spirochaetales</taxon>
        <taxon>Treponemataceae</taxon>
        <taxon>Treponema</taxon>
    </lineage>
</organism>
<dbReference type="SMART" id="SM01350">
    <property type="entry name" value="6PGD"/>
    <property type="match status" value="1"/>
</dbReference>
<evidence type="ECO:0000256" key="4">
    <source>
        <dbReference type="ARBA" id="ARBA00011738"/>
    </source>
</evidence>
<dbReference type="PRINTS" id="PR00076">
    <property type="entry name" value="6PGDHDRGNASE"/>
</dbReference>
<dbReference type="InterPro" id="IPR006114">
    <property type="entry name" value="6PGDH_C"/>
</dbReference>
<dbReference type="Gene3D" id="1.20.5.320">
    <property type="entry name" value="6-Phosphogluconate Dehydrogenase, domain 3"/>
    <property type="match status" value="1"/>
</dbReference>
<protein>
    <recommendedName>
        <fullName evidence="5">phosphogluconate dehydrogenase (NADP(+)-dependent, decarboxylating)</fullName>
        <ecNumber evidence="5">1.1.1.44</ecNumber>
    </recommendedName>
</protein>
<dbReference type="GO" id="GO:0006098">
    <property type="term" value="P:pentose-phosphate shunt"/>
    <property type="evidence" value="ECO:0007669"/>
    <property type="project" value="UniProtKB-KW"/>
</dbReference>
<dbReference type="SUPFAM" id="SSF48179">
    <property type="entry name" value="6-phosphogluconate dehydrogenase C-terminal domain-like"/>
    <property type="match status" value="1"/>
</dbReference>
<dbReference type="GO" id="GO:0050661">
    <property type="term" value="F:NADP binding"/>
    <property type="evidence" value="ECO:0007669"/>
    <property type="project" value="InterPro"/>
</dbReference>
<dbReference type="FunFam" id="1.20.5.320:FF:000002">
    <property type="entry name" value="6-phosphogluconate dehydrogenase, decarboxylating"/>
    <property type="match status" value="1"/>
</dbReference>
<comment type="pathway">
    <text evidence="2">Carbohydrate degradation; pentose phosphate pathway; D-ribulose 5-phosphate from D-glucose 6-phosphate (oxidative stage): step 3/3.</text>
</comment>
<evidence type="ECO:0000256" key="8">
    <source>
        <dbReference type="ARBA" id="ARBA00023064"/>
    </source>
</evidence>
<evidence type="ECO:0000259" key="11">
    <source>
        <dbReference type="SMART" id="SM01350"/>
    </source>
</evidence>
<sequence>MFHNIIGITIIENKKASIGVVGLTVMGENLVLNMERNGFTVAVFNRTVSSVDNFAQGREKNKNIIPAHSLEEFVAYIERPRCVMLMIKAGSAVDSMINALEAGVPLTLVTESVFARCLSADKEKREECEKIFSSNIGAGQTALEKAGSAFAVQEVAKQAVDKTAGNDGFNAAAIKKLHDALYAAKIISYAQGFELMQKAGVQYDWQLDLGNIAMLWRGGCIIRSVFLQKIKDAYERKEDLKNLVMDPYFSDILNKAHMSLRETVSSAAMSGIPVPSLSAALSWFDGIRCNDLPANLLQAQRDYFGAHTYERKDKKRGEFFHTDWTGHGGNTSSTTYNI</sequence>
<dbReference type="EMBL" id="CP054142">
    <property type="protein sequence ID" value="QTQ14923.1"/>
    <property type="molecule type" value="Genomic_DNA"/>
</dbReference>
<dbReference type="InterPro" id="IPR013328">
    <property type="entry name" value="6PGD_dom2"/>
</dbReference>
<dbReference type="InterPro" id="IPR006183">
    <property type="entry name" value="Pgluconate_DH"/>
</dbReference>
<dbReference type="Proteomes" id="UP000671908">
    <property type="component" value="Chromosome"/>
</dbReference>
<keyword evidence="13" id="KW-1185">Reference proteome</keyword>
<dbReference type="SUPFAM" id="SSF51735">
    <property type="entry name" value="NAD(P)-binding Rossmann-fold domains"/>
    <property type="match status" value="1"/>
</dbReference>
<comment type="catalytic activity">
    <reaction evidence="10">
        <text>6-phospho-D-gluconate + NADP(+) = D-ribulose 5-phosphate + CO2 + NADPH</text>
        <dbReference type="Rhea" id="RHEA:10116"/>
        <dbReference type="ChEBI" id="CHEBI:16526"/>
        <dbReference type="ChEBI" id="CHEBI:57783"/>
        <dbReference type="ChEBI" id="CHEBI:58121"/>
        <dbReference type="ChEBI" id="CHEBI:58349"/>
        <dbReference type="ChEBI" id="CHEBI:58759"/>
        <dbReference type="EC" id="1.1.1.44"/>
    </reaction>
</comment>
<dbReference type="RefSeq" id="WP_210119557.1">
    <property type="nucleotide sequence ID" value="NZ_CP054142.1"/>
</dbReference>
<keyword evidence="8" id="KW-0311">Gluconate utilization</keyword>
<comment type="similarity">
    <text evidence="3">Belongs to the 6-phosphogluconate dehydrogenase family.</text>
</comment>
<dbReference type="AlphaFoldDB" id="A0A975IFH0"/>
<accession>A0A975IFH0</accession>
<keyword evidence="7" id="KW-0560">Oxidoreductase</keyword>
<evidence type="ECO:0000256" key="7">
    <source>
        <dbReference type="ARBA" id="ARBA00023002"/>
    </source>
</evidence>
<keyword evidence="6" id="KW-0521">NADP</keyword>
<dbReference type="EC" id="1.1.1.44" evidence="5"/>
<evidence type="ECO:0000313" key="12">
    <source>
        <dbReference type="EMBL" id="QTQ14923.1"/>
    </source>
</evidence>
<reference evidence="12 13" key="1">
    <citation type="journal article" date="2021" name="Microbiol. Resour. Announc.">
        <title>Complete Genome Sequences of Three Human Oral Treponema parvum Isolates.</title>
        <authorList>
            <person name="Zeng H."/>
            <person name="Watt R.M."/>
        </authorList>
    </citation>
    <scope>NUCLEOTIDE SEQUENCE [LARGE SCALE GENOMIC DNA]</scope>
    <source>
        <strain evidence="12 13">ATCC 700770</strain>
    </source>
</reference>